<reference evidence="4" key="1">
    <citation type="journal article" date="2014" name="Int. J. Syst. Evol. Microbiol.">
        <title>Complete genome sequence of Corynebacterium casei LMG S-19264T (=DSM 44701T), isolated from a smear-ripened cheese.</title>
        <authorList>
            <consortium name="US DOE Joint Genome Institute (JGI-PGF)"/>
            <person name="Walter F."/>
            <person name="Albersmeier A."/>
            <person name="Kalinowski J."/>
            <person name="Ruckert C."/>
        </authorList>
    </citation>
    <scope>NUCLEOTIDE SEQUENCE</scope>
    <source>
        <strain evidence="4">CGMCC 1.12160</strain>
    </source>
</reference>
<protein>
    <recommendedName>
        <fullName evidence="3">N-acetyltransferase domain-containing protein</fullName>
    </recommendedName>
</protein>
<dbReference type="PANTHER" id="PTHR43877">
    <property type="entry name" value="AMINOALKYLPHOSPHONATE N-ACETYLTRANSFERASE-RELATED-RELATED"/>
    <property type="match status" value="1"/>
</dbReference>
<dbReference type="CDD" id="cd04301">
    <property type="entry name" value="NAT_SF"/>
    <property type="match status" value="1"/>
</dbReference>
<dbReference type="EMBL" id="BMEM01000001">
    <property type="protein sequence ID" value="GGF39374.1"/>
    <property type="molecule type" value="Genomic_DNA"/>
</dbReference>
<accession>A0A917BFA3</accession>
<sequence>MLQGMTASAAGHLLPASHTAYPPTEEDLDDLVRLLRRHEREARGWPGADSETVAAEVTGRGASTHLHEVVRDGDGRVRAWINCHDRAAGRVLVGVTVDPDLDDAAADPLAAYGFARAEDLGREVLQRRGMPRTQLDSGAFADDPRQQRWLRTAGYEHVREWWQMSRPVTPADARPPVLREGVEVRRVRRDDGVGMPDDEDLRAVHLVLEESFADHFNSYRETFEEFVGRLREDPGHRWDHWWLATVDGQPAGALVASTSPGRVGTDGVARPDSTYVDYIGVHRRARGRGVAKALLGTVLADAAARGRAAVGLEVDADSPTGADGLYSSLGWVTKYVTQSWHRELEASA</sequence>
<dbReference type="Gene3D" id="3.40.630.30">
    <property type="match status" value="1"/>
</dbReference>
<dbReference type="SUPFAM" id="SSF55729">
    <property type="entry name" value="Acyl-CoA N-acyltransferases (Nat)"/>
    <property type="match status" value="1"/>
</dbReference>
<evidence type="ECO:0000256" key="2">
    <source>
        <dbReference type="ARBA" id="ARBA00023315"/>
    </source>
</evidence>
<gene>
    <name evidence="4" type="ORF">GCM10011366_03750</name>
</gene>
<keyword evidence="2" id="KW-0012">Acyltransferase</keyword>
<evidence type="ECO:0000256" key="1">
    <source>
        <dbReference type="ARBA" id="ARBA00022679"/>
    </source>
</evidence>
<organism evidence="4 5">
    <name type="scientific">Ornithinimicrobium tianjinense</name>
    <dbReference type="NCBI Taxonomy" id="1195761"/>
    <lineage>
        <taxon>Bacteria</taxon>
        <taxon>Bacillati</taxon>
        <taxon>Actinomycetota</taxon>
        <taxon>Actinomycetes</taxon>
        <taxon>Micrococcales</taxon>
        <taxon>Ornithinimicrobiaceae</taxon>
        <taxon>Ornithinimicrobium</taxon>
    </lineage>
</organism>
<feature type="domain" description="N-acetyltransferase" evidence="3">
    <location>
        <begin position="182"/>
        <end position="348"/>
    </location>
</feature>
<comment type="caution">
    <text evidence="4">The sequence shown here is derived from an EMBL/GenBank/DDBJ whole genome shotgun (WGS) entry which is preliminary data.</text>
</comment>
<reference evidence="4" key="2">
    <citation type="submission" date="2020-09" db="EMBL/GenBank/DDBJ databases">
        <authorList>
            <person name="Sun Q."/>
            <person name="Zhou Y."/>
        </authorList>
    </citation>
    <scope>NUCLEOTIDE SEQUENCE</scope>
    <source>
        <strain evidence="4">CGMCC 1.12160</strain>
    </source>
</reference>
<keyword evidence="1" id="KW-0808">Transferase</keyword>
<dbReference type="InterPro" id="IPR050832">
    <property type="entry name" value="Bact_Acetyltransf"/>
</dbReference>
<dbReference type="AlphaFoldDB" id="A0A917BFA3"/>
<dbReference type="Pfam" id="PF00583">
    <property type="entry name" value="Acetyltransf_1"/>
    <property type="match status" value="1"/>
</dbReference>
<evidence type="ECO:0000259" key="3">
    <source>
        <dbReference type="PROSITE" id="PS51186"/>
    </source>
</evidence>
<evidence type="ECO:0000313" key="5">
    <source>
        <dbReference type="Proteomes" id="UP000605670"/>
    </source>
</evidence>
<keyword evidence="5" id="KW-1185">Reference proteome</keyword>
<proteinExistence type="predicted"/>
<dbReference type="Proteomes" id="UP000605670">
    <property type="component" value="Unassembled WGS sequence"/>
</dbReference>
<dbReference type="InterPro" id="IPR000182">
    <property type="entry name" value="GNAT_dom"/>
</dbReference>
<dbReference type="InterPro" id="IPR016181">
    <property type="entry name" value="Acyl_CoA_acyltransferase"/>
</dbReference>
<evidence type="ECO:0000313" key="4">
    <source>
        <dbReference type="EMBL" id="GGF39374.1"/>
    </source>
</evidence>
<dbReference type="GO" id="GO:0016747">
    <property type="term" value="F:acyltransferase activity, transferring groups other than amino-acyl groups"/>
    <property type="evidence" value="ECO:0007669"/>
    <property type="project" value="InterPro"/>
</dbReference>
<dbReference type="PROSITE" id="PS51186">
    <property type="entry name" value="GNAT"/>
    <property type="match status" value="1"/>
</dbReference>
<name>A0A917BFA3_9MICO</name>